<dbReference type="Proteomes" id="UP001500021">
    <property type="component" value="Unassembled WGS sequence"/>
</dbReference>
<dbReference type="InterPro" id="IPR030852">
    <property type="entry name" value="RcsF"/>
</dbReference>
<sequence>MKSIINIPLFVALSITTLLIGCSGNYAFNSNVKGDNVEEYFSASHVKIYENEKAFSGAKNYLGIVEGEDCQAKSHLAPPDELNARTQARQAAYKLQANAIVFTSCVNIESKQCVAQIVCYAKAYQVTDAQ</sequence>
<dbReference type="PROSITE" id="PS51257">
    <property type="entry name" value="PROKAR_LIPOPROTEIN"/>
    <property type="match status" value="1"/>
</dbReference>
<accession>A0ABN1LA73</accession>
<evidence type="ECO:0008006" key="3">
    <source>
        <dbReference type="Google" id="ProtNLM"/>
    </source>
</evidence>
<comment type="caution">
    <text evidence="1">The sequence shown here is derived from an EMBL/GenBank/DDBJ whole genome shotgun (WGS) entry which is preliminary data.</text>
</comment>
<gene>
    <name evidence="1" type="ORF">GCM10009111_30370</name>
</gene>
<dbReference type="Gene3D" id="3.30.110.70">
    <property type="entry name" value="Hypothetical protein apc22750. Chain B"/>
    <property type="match status" value="1"/>
</dbReference>
<proteinExistence type="predicted"/>
<dbReference type="EMBL" id="BAAAFA010000011">
    <property type="protein sequence ID" value="GAA0822297.1"/>
    <property type="molecule type" value="Genomic_DNA"/>
</dbReference>
<dbReference type="Pfam" id="PF16358">
    <property type="entry name" value="RcsF"/>
    <property type="match status" value="1"/>
</dbReference>
<dbReference type="RefSeq" id="WP_343818568.1">
    <property type="nucleotide sequence ID" value="NZ_BAAAFA010000011.1"/>
</dbReference>
<protein>
    <recommendedName>
        <fullName evidence="3">RcsF protein</fullName>
    </recommendedName>
</protein>
<evidence type="ECO:0000313" key="2">
    <source>
        <dbReference type="Proteomes" id="UP001500021"/>
    </source>
</evidence>
<organism evidence="1 2">
    <name type="scientific">Colwellia asteriadis</name>
    <dbReference type="NCBI Taxonomy" id="517723"/>
    <lineage>
        <taxon>Bacteria</taxon>
        <taxon>Pseudomonadati</taxon>
        <taxon>Pseudomonadota</taxon>
        <taxon>Gammaproteobacteria</taxon>
        <taxon>Alteromonadales</taxon>
        <taxon>Colwelliaceae</taxon>
        <taxon>Colwellia</taxon>
    </lineage>
</organism>
<name>A0ABN1LA73_9GAMM</name>
<evidence type="ECO:0000313" key="1">
    <source>
        <dbReference type="EMBL" id="GAA0822297.1"/>
    </source>
</evidence>
<keyword evidence="2" id="KW-1185">Reference proteome</keyword>
<reference evidence="1 2" key="1">
    <citation type="journal article" date="2019" name="Int. J. Syst. Evol. Microbiol.">
        <title>The Global Catalogue of Microorganisms (GCM) 10K type strain sequencing project: providing services to taxonomists for standard genome sequencing and annotation.</title>
        <authorList>
            <consortium name="The Broad Institute Genomics Platform"/>
            <consortium name="The Broad Institute Genome Sequencing Center for Infectious Disease"/>
            <person name="Wu L."/>
            <person name="Ma J."/>
        </authorList>
    </citation>
    <scope>NUCLEOTIDE SEQUENCE [LARGE SCALE GENOMIC DNA]</scope>
    <source>
        <strain evidence="1 2">JCM 15608</strain>
    </source>
</reference>